<organism evidence="3 4">
    <name type="scientific">Meristemomyces frigidus</name>
    <dbReference type="NCBI Taxonomy" id="1508187"/>
    <lineage>
        <taxon>Eukaryota</taxon>
        <taxon>Fungi</taxon>
        <taxon>Dikarya</taxon>
        <taxon>Ascomycota</taxon>
        <taxon>Pezizomycotina</taxon>
        <taxon>Dothideomycetes</taxon>
        <taxon>Dothideomycetidae</taxon>
        <taxon>Mycosphaerellales</taxon>
        <taxon>Teratosphaeriaceae</taxon>
        <taxon>Meristemomyces</taxon>
    </lineage>
</organism>
<dbReference type="PANTHER" id="PTHR10622">
    <property type="entry name" value="HET DOMAIN-CONTAINING PROTEIN"/>
    <property type="match status" value="1"/>
</dbReference>
<reference evidence="3" key="1">
    <citation type="submission" date="2023-08" db="EMBL/GenBank/DDBJ databases">
        <title>Black Yeasts Isolated from many extreme environments.</title>
        <authorList>
            <person name="Coleine C."/>
            <person name="Stajich J.E."/>
            <person name="Selbmann L."/>
        </authorList>
    </citation>
    <scope>NUCLEOTIDE SEQUENCE</scope>
    <source>
        <strain evidence="3">CCFEE 5401</strain>
    </source>
</reference>
<feature type="domain" description="DUF8212" evidence="2">
    <location>
        <begin position="194"/>
        <end position="273"/>
    </location>
</feature>
<sequence>MRLLNAKTFDFQEFLGNVVPEYIILSHRWGASRAREWVWVDTVCIDKRSSAEVSQAVNSMYAWYAGARECFVFLSDVPSHGYDKPRILEFFRTSVWFTRGWTLQELLAPAFGTFVSRHWEVIGTRLALSDNIASITRVPQPLLADKHLLKDCSIAQKLSWAAKRTTTRPEDIAYCLLGLCGVNMPLFYGEGAMNAFRRLQLQILEKFDDDSLFAWSSPVLPRTHVLNHDKQTMLATSPAAFEHAGNMKRVRPSNKHYLHHPHYAMTNKGLSLTVKAQHVLYNSSGEAQSNFYIFYLNCFVSPDVLWPVVLCKLHREGMLFTRIYKNWEPQQIESRYPPGHREEVELLLAYVM</sequence>
<dbReference type="Pfam" id="PF26640">
    <property type="entry name" value="DUF8212"/>
    <property type="match status" value="1"/>
</dbReference>
<evidence type="ECO:0000259" key="2">
    <source>
        <dbReference type="Pfam" id="PF26640"/>
    </source>
</evidence>
<evidence type="ECO:0008006" key="5">
    <source>
        <dbReference type="Google" id="ProtNLM"/>
    </source>
</evidence>
<protein>
    <recommendedName>
        <fullName evidence="5">Heterokaryon incompatibility domain-containing protein</fullName>
    </recommendedName>
</protein>
<dbReference type="PANTHER" id="PTHR10622:SF10">
    <property type="entry name" value="HET DOMAIN-CONTAINING PROTEIN"/>
    <property type="match status" value="1"/>
</dbReference>
<evidence type="ECO:0000313" key="4">
    <source>
        <dbReference type="Proteomes" id="UP001310890"/>
    </source>
</evidence>
<feature type="domain" description="Heterokaryon incompatibility" evidence="1">
    <location>
        <begin position="35"/>
        <end position="77"/>
    </location>
</feature>
<evidence type="ECO:0000313" key="3">
    <source>
        <dbReference type="EMBL" id="KAK5109121.1"/>
    </source>
</evidence>
<dbReference type="InterPro" id="IPR010730">
    <property type="entry name" value="HET"/>
</dbReference>
<dbReference type="Pfam" id="PF06985">
    <property type="entry name" value="HET"/>
    <property type="match status" value="1"/>
</dbReference>
<dbReference type="Proteomes" id="UP001310890">
    <property type="component" value="Unassembled WGS sequence"/>
</dbReference>
<proteinExistence type="predicted"/>
<gene>
    <name evidence="3" type="ORF">LTR62_007483</name>
</gene>
<dbReference type="EMBL" id="JAVRRL010000070">
    <property type="protein sequence ID" value="KAK5109121.1"/>
    <property type="molecule type" value="Genomic_DNA"/>
</dbReference>
<dbReference type="InterPro" id="IPR058525">
    <property type="entry name" value="DUF8212"/>
</dbReference>
<evidence type="ECO:0000259" key="1">
    <source>
        <dbReference type="Pfam" id="PF06985"/>
    </source>
</evidence>
<accession>A0AAN7TEI3</accession>
<name>A0AAN7TEI3_9PEZI</name>
<comment type="caution">
    <text evidence="3">The sequence shown here is derived from an EMBL/GenBank/DDBJ whole genome shotgun (WGS) entry which is preliminary data.</text>
</comment>
<dbReference type="AlphaFoldDB" id="A0AAN7TEI3"/>